<comment type="caution">
    <text evidence="1">The sequence shown here is derived from an EMBL/GenBank/DDBJ whole genome shotgun (WGS) entry which is preliminary data.</text>
</comment>
<dbReference type="AlphaFoldDB" id="A0A0F9FLV5"/>
<sequence length="152" mass="17206">MGLVARHYGYDNAISRRSLVECTQFDDRHIRSVIETLRKHHRKPILSNPESGGYFLPTCEQDEQRSLAPRVAKVRSEFETIRVLSAAVAHSLATTLFDIAPAPKPGQQCLHPQCSNPVPIENENYCTTFCQESYLHTARAAGWKMEPREEAL</sequence>
<evidence type="ECO:0000313" key="1">
    <source>
        <dbReference type="EMBL" id="KKL87359.1"/>
    </source>
</evidence>
<dbReference type="EMBL" id="LAZR01020854">
    <property type="protein sequence ID" value="KKL87359.1"/>
    <property type="molecule type" value="Genomic_DNA"/>
</dbReference>
<proteinExistence type="predicted"/>
<name>A0A0F9FLV5_9ZZZZ</name>
<protein>
    <submittedName>
        <fullName evidence="1">Uncharacterized protein</fullName>
    </submittedName>
</protein>
<accession>A0A0F9FLV5</accession>
<reference evidence="1" key="1">
    <citation type="journal article" date="2015" name="Nature">
        <title>Complex archaea that bridge the gap between prokaryotes and eukaryotes.</title>
        <authorList>
            <person name="Spang A."/>
            <person name="Saw J.H."/>
            <person name="Jorgensen S.L."/>
            <person name="Zaremba-Niedzwiedzka K."/>
            <person name="Martijn J."/>
            <person name="Lind A.E."/>
            <person name="van Eijk R."/>
            <person name="Schleper C."/>
            <person name="Guy L."/>
            <person name="Ettema T.J."/>
        </authorList>
    </citation>
    <scope>NUCLEOTIDE SEQUENCE</scope>
</reference>
<gene>
    <name evidence="1" type="ORF">LCGC14_1935470</name>
</gene>
<organism evidence="1">
    <name type="scientific">marine sediment metagenome</name>
    <dbReference type="NCBI Taxonomy" id="412755"/>
    <lineage>
        <taxon>unclassified sequences</taxon>
        <taxon>metagenomes</taxon>
        <taxon>ecological metagenomes</taxon>
    </lineage>
</organism>